<sequence length="107" mass="12406">MTEQQIIETLATKVMGWEKHEVELDLTDGGTQNFFDSWRMNGIEVATNWHPLQNIADAWMIVEKFKTFRETNYLAYLIFYESIPNSIYAITPRTICDAALETLELVA</sequence>
<dbReference type="RefSeq" id="WP_144617474.1">
    <property type="nucleotide sequence ID" value="NZ_CP042161.1"/>
</dbReference>
<evidence type="ECO:0000313" key="2">
    <source>
        <dbReference type="EMBL" id="QDS35859.1"/>
    </source>
</evidence>
<evidence type="ECO:0000313" key="3">
    <source>
        <dbReference type="Proteomes" id="UP000317713"/>
    </source>
</evidence>
<organism evidence="2 3">
    <name type="scientific">Brevibacillus brevis</name>
    <name type="common">Bacillus brevis</name>
    <dbReference type="NCBI Taxonomy" id="1393"/>
    <lineage>
        <taxon>Bacteria</taxon>
        <taxon>Bacillati</taxon>
        <taxon>Bacillota</taxon>
        <taxon>Bacilli</taxon>
        <taxon>Bacillales</taxon>
        <taxon>Paenibacillaceae</taxon>
        <taxon>Brevibacillus</taxon>
    </lineage>
</organism>
<dbReference type="InterPro" id="IPR041270">
    <property type="entry name" value="Phage_ABA_S"/>
</dbReference>
<name>A0A517IAG3_BREBE</name>
<dbReference type="Gene3D" id="3.30.2120.10">
    <property type="entry name" value="Bacillus phage protein-like"/>
    <property type="match status" value="1"/>
</dbReference>
<dbReference type="InterPro" id="IPR028985">
    <property type="entry name" value="Bacillus_phage_prot-like"/>
</dbReference>
<protein>
    <recommendedName>
        <fullName evidence="1">Phage ABA sandwich domain-containing protein</fullName>
    </recommendedName>
</protein>
<dbReference type="Pfam" id="PF18066">
    <property type="entry name" value="Phage_ABA_S"/>
    <property type="match status" value="1"/>
</dbReference>
<dbReference type="Proteomes" id="UP000317713">
    <property type="component" value="Chromosome"/>
</dbReference>
<dbReference type="EMBL" id="CP042161">
    <property type="protein sequence ID" value="QDS35859.1"/>
    <property type="molecule type" value="Genomic_DNA"/>
</dbReference>
<accession>A0A517IAG3</accession>
<evidence type="ECO:0000259" key="1">
    <source>
        <dbReference type="Pfam" id="PF18066"/>
    </source>
</evidence>
<proteinExistence type="predicted"/>
<gene>
    <name evidence="2" type="ORF">FPS98_18570</name>
</gene>
<dbReference type="AlphaFoldDB" id="A0A517IAG3"/>
<reference evidence="2 3" key="1">
    <citation type="submission" date="2019-07" db="EMBL/GenBank/DDBJ databases">
        <title>Characterization of Brevibacillus brevis HK544, as a potential biocontrol agent.</title>
        <authorList>
            <person name="Kim H."/>
        </authorList>
    </citation>
    <scope>NUCLEOTIDE SEQUENCE [LARGE SCALE GENOMIC DNA]</scope>
    <source>
        <strain evidence="2 3">HK544</strain>
    </source>
</reference>
<feature type="domain" description="Phage ABA sandwich" evidence="1">
    <location>
        <begin position="9"/>
        <end position="100"/>
    </location>
</feature>